<dbReference type="Gene3D" id="1.10.287.110">
    <property type="entry name" value="DnaJ domain"/>
    <property type="match status" value="1"/>
</dbReference>
<gene>
    <name evidence="7" type="ORF">PACLA_8A054303</name>
</gene>
<dbReference type="InterPro" id="IPR022755">
    <property type="entry name" value="Znf_C2H2_jaz"/>
</dbReference>
<dbReference type="InterPro" id="IPR051964">
    <property type="entry name" value="Chaperone_stress_response"/>
</dbReference>
<evidence type="ECO:0000313" key="7">
    <source>
        <dbReference type="EMBL" id="CAB3976625.1"/>
    </source>
</evidence>
<dbReference type="Pfam" id="PF00226">
    <property type="entry name" value="DnaJ"/>
    <property type="match status" value="1"/>
</dbReference>
<dbReference type="Pfam" id="PF12171">
    <property type="entry name" value="zf-C2H2_jaz"/>
    <property type="match status" value="1"/>
</dbReference>
<dbReference type="FunFam" id="1.10.287.110:FF:000046">
    <property type="entry name" value="dnaJ homolog subfamily C member 21"/>
    <property type="match status" value="1"/>
</dbReference>
<evidence type="ECO:0000256" key="1">
    <source>
        <dbReference type="ARBA" id="ARBA00022723"/>
    </source>
</evidence>
<dbReference type="InterPro" id="IPR036236">
    <property type="entry name" value="Znf_C2H2_sf"/>
</dbReference>
<dbReference type="PROSITE" id="PS00028">
    <property type="entry name" value="ZINC_FINGER_C2H2_1"/>
    <property type="match status" value="2"/>
</dbReference>
<comment type="caution">
    <text evidence="7">The sequence shown here is derived from an EMBL/GenBank/DDBJ whole genome shotgun (WGS) entry which is preliminary data.</text>
</comment>
<dbReference type="InterPro" id="IPR018253">
    <property type="entry name" value="DnaJ_domain_CS"/>
</dbReference>
<sequence>MRCYYEVLGVSQDATDTELKKAYRVLALKWHPDKNTDSPEEATDMFQEIQQAYDVLSDRQERAWYDKHREQILNGGDDYIDNSLNLMHYFQPSAYRGFGDDEKGFYAVYSFVFKTIVEEDSKFVNDKSLLDDIPLFGNSSSPFEEVKLFYNYWQSYCTFKTFVWHEKYDIRQAPNRRVVRAMEKENKKLRDTAKKERNEQIRELVHHVRKRDRRVKAHKEKKEEEEKAKLLMMKEKRATEKKERLEKLKDYHEQDWNSMSHLEKNLTEVASHINEEFGDDNSSSLSESEEVESFYCIACEKLFKSDKALKNHEKSKKHRERVSLIKEHMEENLSGQAELLDVQQDRNEYKVTINMNVEGSTADDNSTIDVDALHLRDSLDLPAYISGRSRSNSRRIVKSSGEGQEQKDACGKQLADEITLAFAHKGKKSKKRFQKTRSLEGRSSEEDVDSLVNECGLDECERKMVELILQNDKEEDEVEQHMFNITDEGVEKNINIEFEVNSKENETKRKSKTRRKSKKDKTENGENESLGLRCNVCDKEYSTRNQLFKHINETNHALKIADGSDSSPKMNRRKKKST</sequence>
<feature type="compositionally biased region" description="Basic residues" evidence="6">
    <location>
        <begin position="509"/>
        <end position="519"/>
    </location>
</feature>
<proteinExistence type="predicted"/>
<name>A0A6S7FBX2_PARCT</name>
<keyword evidence="5" id="KW-0175">Coiled coil</keyword>
<dbReference type="SUPFAM" id="SSF46565">
    <property type="entry name" value="Chaperone J-domain"/>
    <property type="match status" value="1"/>
</dbReference>
<dbReference type="SMART" id="SM00355">
    <property type="entry name" value="ZnF_C2H2"/>
    <property type="match status" value="2"/>
</dbReference>
<dbReference type="PROSITE" id="PS50157">
    <property type="entry name" value="ZINC_FINGER_C2H2_2"/>
    <property type="match status" value="2"/>
</dbReference>
<evidence type="ECO:0000256" key="3">
    <source>
        <dbReference type="ARBA" id="ARBA00022833"/>
    </source>
</evidence>
<keyword evidence="1" id="KW-0479">Metal-binding</keyword>
<dbReference type="PANTHER" id="PTHR44029">
    <property type="entry name" value="DNAJ HOMOLOG SUBFAMILY C MEMBER 21"/>
    <property type="match status" value="1"/>
</dbReference>
<dbReference type="GO" id="GO:0008270">
    <property type="term" value="F:zinc ion binding"/>
    <property type="evidence" value="ECO:0007669"/>
    <property type="project" value="UniProtKB-KW"/>
</dbReference>
<dbReference type="PROSITE" id="PS50076">
    <property type="entry name" value="DNAJ_2"/>
    <property type="match status" value="1"/>
</dbReference>
<dbReference type="InterPro" id="IPR001623">
    <property type="entry name" value="DnaJ_domain"/>
</dbReference>
<organism evidence="7 8">
    <name type="scientific">Paramuricea clavata</name>
    <name type="common">Red gorgonian</name>
    <name type="synonym">Violescent sea-whip</name>
    <dbReference type="NCBI Taxonomy" id="317549"/>
    <lineage>
        <taxon>Eukaryota</taxon>
        <taxon>Metazoa</taxon>
        <taxon>Cnidaria</taxon>
        <taxon>Anthozoa</taxon>
        <taxon>Octocorallia</taxon>
        <taxon>Malacalcyonacea</taxon>
        <taxon>Plexauridae</taxon>
        <taxon>Paramuricea</taxon>
    </lineage>
</organism>
<dbReference type="PANTHER" id="PTHR44029:SF1">
    <property type="entry name" value="DNAJ HOMOLOG SUBFAMILY C MEMBER 21"/>
    <property type="match status" value="1"/>
</dbReference>
<dbReference type="InterPro" id="IPR003604">
    <property type="entry name" value="Matrin/U1-like-C_Znf_C2H2"/>
</dbReference>
<dbReference type="PROSITE" id="PS00636">
    <property type="entry name" value="DNAJ_1"/>
    <property type="match status" value="1"/>
</dbReference>
<dbReference type="InterPro" id="IPR036869">
    <property type="entry name" value="J_dom_sf"/>
</dbReference>
<dbReference type="CDD" id="cd06257">
    <property type="entry name" value="DnaJ"/>
    <property type="match status" value="1"/>
</dbReference>
<evidence type="ECO:0000256" key="6">
    <source>
        <dbReference type="SAM" id="MobiDB-lite"/>
    </source>
</evidence>
<dbReference type="OrthoDB" id="552049at2759"/>
<dbReference type="SMART" id="SM00271">
    <property type="entry name" value="DnaJ"/>
    <property type="match status" value="1"/>
</dbReference>
<evidence type="ECO:0000256" key="2">
    <source>
        <dbReference type="ARBA" id="ARBA00022771"/>
    </source>
</evidence>
<feature type="region of interest" description="Disordered" evidence="6">
    <location>
        <begin position="559"/>
        <end position="578"/>
    </location>
</feature>
<dbReference type="InterPro" id="IPR054076">
    <property type="entry name" value="ZUO1-like_ZHD"/>
</dbReference>
<protein>
    <recommendedName>
        <fullName evidence="4">DnaJ homolog subfamily C member 21</fullName>
    </recommendedName>
</protein>
<dbReference type="GO" id="GO:0005737">
    <property type="term" value="C:cytoplasm"/>
    <property type="evidence" value="ECO:0007669"/>
    <property type="project" value="TreeGrafter"/>
</dbReference>
<dbReference type="EMBL" id="CACRXK020000005">
    <property type="protein sequence ID" value="CAB3976625.1"/>
    <property type="molecule type" value="Genomic_DNA"/>
</dbReference>
<dbReference type="Proteomes" id="UP001152795">
    <property type="component" value="Unassembled WGS sequence"/>
</dbReference>
<reference evidence="7" key="1">
    <citation type="submission" date="2020-04" db="EMBL/GenBank/DDBJ databases">
        <authorList>
            <person name="Alioto T."/>
            <person name="Alioto T."/>
            <person name="Gomez Garrido J."/>
        </authorList>
    </citation>
    <scope>NUCLEOTIDE SEQUENCE</scope>
    <source>
        <strain evidence="7">A484AB</strain>
    </source>
</reference>
<keyword evidence="2" id="KW-0863">Zinc-finger</keyword>
<feature type="region of interest" description="Disordered" evidence="6">
    <location>
        <begin position="390"/>
        <end position="410"/>
    </location>
</feature>
<evidence type="ECO:0000256" key="4">
    <source>
        <dbReference type="ARBA" id="ARBA00074367"/>
    </source>
</evidence>
<dbReference type="Gene3D" id="3.30.160.60">
    <property type="entry name" value="Classic Zinc Finger"/>
    <property type="match status" value="1"/>
</dbReference>
<dbReference type="PRINTS" id="PR00625">
    <property type="entry name" value="JDOMAIN"/>
</dbReference>
<dbReference type="SMART" id="SM00451">
    <property type="entry name" value="ZnF_U1"/>
    <property type="match status" value="1"/>
</dbReference>
<dbReference type="Pfam" id="PF21884">
    <property type="entry name" value="ZUO1-like_ZHD"/>
    <property type="match status" value="1"/>
</dbReference>
<accession>A0A6S7FBX2</accession>
<keyword evidence="3" id="KW-0862">Zinc</keyword>
<keyword evidence="8" id="KW-1185">Reference proteome</keyword>
<feature type="region of interest" description="Disordered" evidence="6">
    <location>
        <begin position="501"/>
        <end position="528"/>
    </location>
</feature>
<evidence type="ECO:0000313" key="8">
    <source>
        <dbReference type="Proteomes" id="UP001152795"/>
    </source>
</evidence>
<dbReference type="AlphaFoldDB" id="A0A6S7FBX2"/>
<dbReference type="SUPFAM" id="SSF57667">
    <property type="entry name" value="beta-beta-alpha zinc fingers"/>
    <property type="match status" value="1"/>
</dbReference>
<evidence type="ECO:0000256" key="5">
    <source>
        <dbReference type="SAM" id="Coils"/>
    </source>
</evidence>
<dbReference type="GO" id="GO:0003676">
    <property type="term" value="F:nucleic acid binding"/>
    <property type="evidence" value="ECO:0007669"/>
    <property type="project" value="InterPro"/>
</dbReference>
<dbReference type="InterPro" id="IPR013087">
    <property type="entry name" value="Znf_C2H2_type"/>
</dbReference>
<feature type="coiled-coil region" evidence="5">
    <location>
        <begin position="179"/>
        <end position="255"/>
    </location>
</feature>